<reference evidence="10" key="1">
    <citation type="submission" date="2021-06" db="EMBL/GenBank/DDBJ databases">
        <authorList>
            <person name="Kallberg Y."/>
            <person name="Tangrot J."/>
            <person name="Rosling A."/>
        </authorList>
    </citation>
    <scope>NUCLEOTIDE SEQUENCE</scope>
    <source>
        <strain evidence="10">FL130A</strain>
    </source>
</reference>
<dbReference type="InterPro" id="IPR036784">
    <property type="entry name" value="AK/P_DHK_N_sf"/>
</dbReference>
<dbReference type="Gene3D" id="1.20.140.20">
    <property type="entry name" value="Alpha-ketoacid/pyruvate dehydrogenase kinase, N-terminal domain"/>
    <property type="match status" value="1"/>
</dbReference>
<keyword evidence="5 7" id="KW-0067">ATP-binding</keyword>
<keyword evidence="11" id="KW-1185">Reference proteome</keyword>
<dbReference type="Gene3D" id="3.30.565.10">
    <property type="entry name" value="Histidine kinase-like ATPase, C-terminal domain"/>
    <property type="match status" value="1"/>
</dbReference>
<protein>
    <recommendedName>
        <fullName evidence="7">Protein-serine/threonine kinase</fullName>
        <ecNumber evidence="7">2.7.11.-</ecNumber>
    </recommendedName>
</protein>
<keyword evidence="4 7" id="KW-0418">Kinase</keyword>
<proteinExistence type="inferred from homology"/>
<dbReference type="GO" id="GO:0005759">
    <property type="term" value="C:mitochondrial matrix"/>
    <property type="evidence" value="ECO:0007669"/>
    <property type="project" value="UniProtKB-SubCell"/>
</dbReference>
<dbReference type="InterPro" id="IPR018955">
    <property type="entry name" value="BCDHK/PDK_N"/>
</dbReference>
<evidence type="ECO:0000256" key="5">
    <source>
        <dbReference type="ARBA" id="ARBA00022840"/>
    </source>
</evidence>
<evidence type="ECO:0000256" key="6">
    <source>
        <dbReference type="ARBA" id="ARBA00023128"/>
    </source>
</evidence>
<evidence type="ECO:0000256" key="1">
    <source>
        <dbReference type="ARBA" id="ARBA00006155"/>
    </source>
</evidence>
<keyword evidence="3 7" id="KW-0547">Nucleotide-binding</keyword>
<sequence length="490" mass="55236">MHWRANRCSLKSNNIIAKKNSGSYFFPQQTRNVTYTKTPSHTTVPLTANSSSSTTTPPHPLSTVSITGLKANSSNSATPPRPLSTVSITGLADSIQFTSLQPNNRILDQYASQPVHTITLRQLVFFGRNLSEERLIQSGNYVRTELPIRLAHRIRDFQNLPFIVGTNPHIEMVYGLYWSAFEKLRQFPKINTMEDNDAFCATVKELLKEHLVVIPQLAMGMNECSDHIPEKQINLFMNKMLLSRLSRRVLAEQQIALTENWHDPGYCEGITNDGYIGVVSTRCNARDIVTEVAKMTRKHFQNKYRIVPPDVLLDGEQDITFTYIPEHIEYILYELLKNSIRGIIEKHAPASLISDNTTSIPKSFSFPPILVTICSSPTDIHFRVSDQGGGIPDEIYSHIWSFSSSHKFSDGKKNGYKFVNFEKVPKMAGTVEEQEGARIPPLLHLGIGLPLSKVYTEYWGGALKIMTMDGYGTDAYIRIAKLGNREENLL</sequence>
<feature type="compositionally biased region" description="Low complexity" evidence="8">
    <location>
        <begin position="45"/>
        <end position="56"/>
    </location>
</feature>
<accession>A0A9N9F917</accession>
<dbReference type="InterPro" id="IPR036890">
    <property type="entry name" value="HATPase_C_sf"/>
</dbReference>
<evidence type="ECO:0000313" key="10">
    <source>
        <dbReference type="EMBL" id="CAG8517949.1"/>
    </source>
</evidence>
<dbReference type="Pfam" id="PF10436">
    <property type="entry name" value="BCDHK_Adom3"/>
    <property type="match status" value="1"/>
</dbReference>
<comment type="caution">
    <text evidence="10">The sequence shown here is derived from an EMBL/GenBank/DDBJ whole genome shotgun (WGS) entry which is preliminary data.</text>
</comment>
<dbReference type="SUPFAM" id="SSF55874">
    <property type="entry name" value="ATPase domain of HSP90 chaperone/DNA topoisomerase II/histidine kinase"/>
    <property type="match status" value="1"/>
</dbReference>
<evidence type="ECO:0000256" key="8">
    <source>
        <dbReference type="SAM" id="MobiDB-lite"/>
    </source>
</evidence>
<dbReference type="PANTHER" id="PTHR11947:SF25">
    <property type="entry name" value="[PYRUVATE DEHYDROGENASE (ACETYL-TRANSFERRING)] KINASE 2, MITOCHONDRIAL"/>
    <property type="match status" value="1"/>
</dbReference>
<dbReference type="AlphaFoldDB" id="A0A9N9F917"/>
<dbReference type="EC" id="2.7.11.-" evidence="7"/>
<dbReference type="OrthoDB" id="407390at2759"/>
<dbReference type="EMBL" id="CAJVPS010000975">
    <property type="protein sequence ID" value="CAG8517949.1"/>
    <property type="molecule type" value="Genomic_DNA"/>
</dbReference>
<evidence type="ECO:0000256" key="4">
    <source>
        <dbReference type="ARBA" id="ARBA00022777"/>
    </source>
</evidence>
<name>A0A9N9F917_9GLOM</name>
<dbReference type="GO" id="GO:0004740">
    <property type="term" value="F:pyruvate dehydrogenase (acetyl-transferring) kinase activity"/>
    <property type="evidence" value="ECO:0007669"/>
    <property type="project" value="TreeGrafter"/>
</dbReference>
<feature type="domain" description="Branched-chain alpha-ketoacid dehydrogenase kinase/Pyruvate dehydrogenase kinase N-terminal" evidence="9">
    <location>
        <begin position="118"/>
        <end position="279"/>
    </location>
</feature>
<evidence type="ECO:0000256" key="7">
    <source>
        <dbReference type="RuleBase" id="RU366032"/>
    </source>
</evidence>
<dbReference type="Proteomes" id="UP000789508">
    <property type="component" value="Unassembled WGS sequence"/>
</dbReference>
<comment type="subcellular location">
    <subcellularLocation>
        <location evidence="7">Mitochondrion matrix</location>
    </subcellularLocation>
</comment>
<evidence type="ECO:0000259" key="9">
    <source>
        <dbReference type="Pfam" id="PF10436"/>
    </source>
</evidence>
<dbReference type="SUPFAM" id="SSF69012">
    <property type="entry name" value="alpha-ketoacid dehydrogenase kinase, N-terminal domain"/>
    <property type="match status" value="1"/>
</dbReference>
<evidence type="ECO:0000313" key="11">
    <source>
        <dbReference type="Proteomes" id="UP000789508"/>
    </source>
</evidence>
<feature type="region of interest" description="Disordered" evidence="8">
    <location>
        <begin position="38"/>
        <end position="61"/>
    </location>
</feature>
<dbReference type="GO" id="GO:0005524">
    <property type="term" value="F:ATP binding"/>
    <property type="evidence" value="ECO:0007669"/>
    <property type="project" value="UniProtKB-UniRule"/>
</dbReference>
<dbReference type="InterPro" id="IPR039028">
    <property type="entry name" value="BCKD/PDK"/>
</dbReference>
<dbReference type="GO" id="GO:0010906">
    <property type="term" value="P:regulation of glucose metabolic process"/>
    <property type="evidence" value="ECO:0007669"/>
    <property type="project" value="TreeGrafter"/>
</dbReference>
<evidence type="ECO:0000256" key="3">
    <source>
        <dbReference type="ARBA" id="ARBA00022741"/>
    </source>
</evidence>
<dbReference type="PANTHER" id="PTHR11947">
    <property type="entry name" value="PYRUVATE DEHYDROGENASE KINASE"/>
    <property type="match status" value="1"/>
</dbReference>
<evidence type="ECO:0000256" key="2">
    <source>
        <dbReference type="ARBA" id="ARBA00022679"/>
    </source>
</evidence>
<keyword evidence="6 7" id="KW-0496">Mitochondrion</keyword>
<comment type="similarity">
    <text evidence="1 7">Belongs to the PDK/BCKDK protein kinase family.</text>
</comment>
<gene>
    <name evidence="10" type="ORF">ALEPTO_LOCUS4314</name>
</gene>
<keyword evidence="2 7" id="KW-0808">Transferase</keyword>
<organism evidence="10 11">
    <name type="scientific">Ambispora leptoticha</name>
    <dbReference type="NCBI Taxonomy" id="144679"/>
    <lineage>
        <taxon>Eukaryota</taxon>
        <taxon>Fungi</taxon>
        <taxon>Fungi incertae sedis</taxon>
        <taxon>Mucoromycota</taxon>
        <taxon>Glomeromycotina</taxon>
        <taxon>Glomeromycetes</taxon>
        <taxon>Archaeosporales</taxon>
        <taxon>Ambisporaceae</taxon>
        <taxon>Ambispora</taxon>
    </lineage>
</organism>